<dbReference type="EMBL" id="DSQF01000016">
    <property type="protein sequence ID" value="HGZ43303.1"/>
    <property type="molecule type" value="Genomic_DNA"/>
</dbReference>
<dbReference type="GO" id="GO:0017004">
    <property type="term" value="P:cytochrome complex assembly"/>
    <property type="evidence" value="ECO:0007669"/>
    <property type="project" value="UniProtKB-KW"/>
</dbReference>
<evidence type="ECO:0000259" key="5">
    <source>
        <dbReference type="PROSITE" id="PS51352"/>
    </source>
</evidence>
<dbReference type="SUPFAM" id="SSF52833">
    <property type="entry name" value="Thioredoxin-like"/>
    <property type="match status" value="1"/>
</dbReference>
<feature type="region of interest" description="Disordered" evidence="4">
    <location>
        <begin position="1"/>
        <end position="21"/>
    </location>
</feature>
<dbReference type="GO" id="GO:0006950">
    <property type="term" value="P:response to stress"/>
    <property type="evidence" value="ECO:0007669"/>
    <property type="project" value="UniProtKB-ARBA"/>
</dbReference>
<dbReference type="Pfam" id="PF08534">
    <property type="entry name" value="Redoxin"/>
    <property type="match status" value="1"/>
</dbReference>
<dbReference type="GO" id="GO:0016491">
    <property type="term" value="F:oxidoreductase activity"/>
    <property type="evidence" value="ECO:0007669"/>
    <property type="project" value="InterPro"/>
</dbReference>
<proteinExistence type="predicted"/>
<protein>
    <submittedName>
        <fullName evidence="6">Redoxin domain-containing protein</fullName>
    </submittedName>
</protein>
<evidence type="ECO:0000256" key="2">
    <source>
        <dbReference type="ARBA" id="ARBA00022748"/>
    </source>
</evidence>
<evidence type="ECO:0000256" key="4">
    <source>
        <dbReference type="SAM" id="MobiDB-lite"/>
    </source>
</evidence>
<dbReference type="Gene3D" id="1.25.40.10">
    <property type="entry name" value="Tetratricopeptide repeat domain"/>
    <property type="match status" value="1"/>
</dbReference>
<feature type="domain" description="Thioredoxin" evidence="5">
    <location>
        <begin position="295"/>
        <end position="442"/>
    </location>
</feature>
<dbReference type="InterPro" id="IPR017937">
    <property type="entry name" value="Thioredoxin_CS"/>
</dbReference>
<evidence type="ECO:0000313" key="6">
    <source>
        <dbReference type="EMBL" id="HGZ43303.1"/>
    </source>
</evidence>
<comment type="caution">
    <text evidence="6">The sequence shown here is derived from an EMBL/GenBank/DDBJ whole genome shotgun (WGS) entry which is preliminary data.</text>
</comment>
<dbReference type="PROSITE" id="PS00194">
    <property type="entry name" value="THIOREDOXIN_1"/>
    <property type="match status" value="1"/>
</dbReference>
<evidence type="ECO:0000256" key="3">
    <source>
        <dbReference type="PROSITE-ProRule" id="PRU00339"/>
    </source>
</evidence>
<dbReference type="CDD" id="cd02966">
    <property type="entry name" value="TlpA_like_family"/>
    <property type="match status" value="1"/>
</dbReference>
<gene>
    <name evidence="6" type="ORF">ENR23_07760</name>
</gene>
<dbReference type="PANTHER" id="PTHR42852">
    <property type="entry name" value="THIOL:DISULFIDE INTERCHANGE PROTEIN DSBE"/>
    <property type="match status" value="1"/>
</dbReference>
<dbReference type="InterPro" id="IPR013766">
    <property type="entry name" value="Thioredoxin_domain"/>
</dbReference>
<dbReference type="InterPro" id="IPR036249">
    <property type="entry name" value="Thioredoxin-like_sf"/>
</dbReference>
<feature type="compositionally biased region" description="Basic and acidic residues" evidence="4">
    <location>
        <begin position="1"/>
        <end position="10"/>
    </location>
</feature>
<reference evidence="6" key="1">
    <citation type="journal article" date="2020" name="mSystems">
        <title>Genome- and Community-Level Interaction Insights into Carbon Utilization and Element Cycling Functions of Hydrothermarchaeota in Hydrothermal Sediment.</title>
        <authorList>
            <person name="Zhou Z."/>
            <person name="Liu Y."/>
            <person name="Xu W."/>
            <person name="Pan J."/>
            <person name="Luo Z.H."/>
            <person name="Li M."/>
        </authorList>
    </citation>
    <scope>NUCLEOTIDE SEQUENCE [LARGE SCALE GENOMIC DNA]</scope>
    <source>
        <strain evidence="6">SpSt-381</strain>
    </source>
</reference>
<name>A0A832I2M1_UNCEI</name>
<dbReference type="SUPFAM" id="SSF48452">
    <property type="entry name" value="TPR-like"/>
    <property type="match status" value="1"/>
</dbReference>
<accession>A0A832I2M1</accession>
<dbReference type="PROSITE" id="PS51352">
    <property type="entry name" value="THIOREDOXIN_2"/>
    <property type="match status" value="1"/>
</dbReference>
<dbReference type="InterPro" id="IPR013740">
    <property type="entry name" value="Redoxin"/>
</dbReference>
<evidence type="ECO:0000256" key="1">
    <source>
        <dbReference type="ARBA" id="ARBA00004196"/>
    </source>
</evidence>
<sequence length="442" mass="48793">MTRVPTRFDGRPPGVSSRRRSGAHAALPALFLGLALVAPASARAQLVFPDHGQTRRPPEDGKARLAMEELRDLNSAVNDTARVAWAVRRLRSFLAGDPDSSFMMFARRALVRGLIVSNASGAEVVAAADTAAPLIPDDPRQRAFFFGEVAEILLGRRQEPARALGYARIAHEAIPASLEQGRQLRAVLGTVLGTAYARNGKTDSALTVLREALPHHPDSQRVLIALGEAYETAKQDDQAIAHYVRALGVYLGRDSSVAAPLRALWRKKHGSLKGLDERIAAAAKASRERIAFEDRRYEKPAPAWSLTTLDGRPVASSDFAGKVMVVDFWGSWCGPCRIELPVFQRMYERHRERNDIVFLGINWERPGKPEDRLKAVRDYIAEHGFTFPVVLDHDSVAGKAFGIEAYPTVYLIDRTGQIRYRNVGVTPGIEIILEDQIQSLLQ</sequence>
<dbReference type="GO" id="GO:0030313">
    <property type="term" value="C:cell envelope"/>
    <property type="evidence" value="ECO:0007669"/>
    <property type="project" value="UniProtKB-SubCell"/>
</dbReference>
<feature type="repeat" description="TPR" evidence="3">
    <location>
        <begin position="186"/>
        <end position="219"/>
    </location>
</feature>
<dbReference type="AlphaFoldDB" id="A0A832I2M1"/>
<dbReference type="PANTHER" id="PTHR42852:SF17">
    <property type="entry name" value="THIOREDOXIN-LIKE PROTEIN HI_1115"/>
    <property type="match status" value="1"/>
</dbReference>
<dbReference type="Gene3D" id="3.40.30.10">
    <property type="entry name" value="Glutaredoxin"/>
    <property type="match status" value="1"/>
</dbReference>
<dbReference type="Pfam" id="PF13428">
    <property type="entry name" value="TPR_14"/>
    <property type="match status" value="1"/>
</dbReference>
<keyword evidence="2" id="KW-0201">Cytochrome c-type biogenesis</keyword>
<keyword evidence="3" id="KW-0802">TPR repeat</keyword>
<dbReference type="InterPro" id="IPR050553">
    <property type="entry name" value="Thioredoxin_ResA/DsbE_sf"/>
</dbReference>
<organism evidence="6">
    <name type="scientific">Eiseniibacteriota bacterium</name>
    <dbReference type="NCBI Taxonomy" id="2212470"/>
    <lineage>
        <taxon>Bacteria</taxon>
        <taxon>Candidatus Eiseniibacteriota</taxon>
    </lineage>
</organism>
<comment type="subcellular location">
    <subcellularLocation>
        <location evidence="1">Cell envelope</location>
    </subcellularLocation>
</comment>
<dbReference type="PROSITE" id="PS50005">
    <property type="entry name" value="TPR"/>
    <property type="match status" value="1"/>
</dbReference>
<dbReference type="InterPro" id="IPR019734">
    <property type="entry name" value="TPR_rpt"/>
</dbReference>
<dbReference type="InterPro" id="IPR011990">
    <property type="entry name" value="TPR-like_helical_dom_sf"/>
</dbReference>